<dbReference type="PANTHER" id="PTHR43433:SF5">
    <property type="entry name" value="AB HYDROLASE-1 DOMAIN-CONTAINING PROTEIN"/>
    <property type="match status" value="1"/>
</dbReference>
<dbReference type="KEGG" id="smy:BJP26_18655"/>
<dbReference type="Gene3D" id="3.40.50.1820">
    <property type="entry name" value="alpha/beta hydrolase"/>
    <property type="match status" value="1"/>
</dbReference>
<dbReference type="InterPro" id="IPR050471">
    <property type="entry name" value="AB_hydrolase"/>
</dbReference>
<dbReference type="Pfam" id="PF00561">
    <property type="entry name" value="Abhydrolase_1"/>
    <property type="match status" value="1"/>
</dbReference>
<dbReference type="InterPro" id="IPR029058">
    <property type="entry name" value="AB_hydrolase_fold"/>
</dbReference>
<dbReference type="GO" id="GO:0042952">
    <property type="term" value="P:beta-ketoadipate pathway"/>
    <property type="evidence" value="ECO:0007669"/>
    <property type="project" value="InterPro"/>
</dbReference>
<dbReference type="InterPro" id="IPR000073">
    <property type="entry name" value="AB_hydrolase_1"/>
</dbReference>
<dbReference type="SUPFAM" id="SSF53474">
    <property type="entry name" value="alpha/beta-Hydrolases"/>
    <property type="match status" value="1"/>
</dbReference>
<protein>
    <submittedName>
        <fullName evidence="2">3-oxoadipate enol-lactonase</fullName>
    </submittedName>
</protein>
<keyword evidence="3" id="KW-1185">Reference proteome</keyword>
<dbReference type="GO" id="GO:0047570">
    <property type="term" value="F:3-oxoadipate enol-lactonase activity"/>
    <property type="evidence" value="ECO:0007669"/>
    <property type="project" value="InterPro"/>
</dbReference>
<comment type="caution">
    <text evidence="2">The sequence shown here is derived from an EMBL/GenBank/DDBJ whole genome shotgun (WGS) entry which is preliminary data.</text>
</comment>
<reference evidence="2" key="1">
    <citation type="submission" date="2016-03" db="EMBL/GenBank/DDBJ databases">
        <title>Sphingomonas melonis TY, whole genome shotgun sequencing.</title>
        <authorList>
            <person name="Wang H."/>
            <person name="Zhu P."/>
        </authorList>
    </citation>
    <scope>NUCLEOTIDE SEQUENCE [LARGE SCALE GENOMIC DNA]</scope>
    <source>
        <strain evidence="2">TY</strain>
    </source>
</reference>
<dbReference type="Proteomes" id="UP000078460">
    <property type="component" value="Unassembled WGS sequence"/>
</dbReference>
<accession>A0A175Y4R1</accession>
<sequence length="261" mass="27746">MMERMSLGDGCTLAYRLEGAVDAPVLVLSNSLGTDMGMWAPQLDALKAKFLVLRYDQRGHGASDAPSGGYSIDRLGRDVVELTEALGIQQFHFCGLSLGGMVGQWLGVRESTRLDRLILANTTAYMGPPSGWDARIEAVLKDGMAPLADASIMRWFTPDFVASSPEAISPIVTMLRQTSPVGYAGCCAAIRDMDQRRTAALVEVPTLVIGGSADPATPPEHARALTTTISGAALRMVDAAHLSNVEQPSEFTAAVLDHLTG</sequence>
<dbReference type="STRING" id="621456.BJP26_18655"/>
<evidence type="ECO:0000259" key="1">
    <source>
        <dbReference type="Pfam" id="PF00561"/>
    </source>
</evidence>
<dbReference type="EMBL" id="LQCK02000011">
    <property type="protein sequence ID" value="KZB95772.1"/>
    <property type="molecule type" value="Genomic_DNA"/>
</dbReference>
<evidence type="ECO:0000313" key="2">
    <source>
        <dbReference type="EMBL" id="KZB95772.1"/>
    </source>
</evidence>
<proteinExistence type="predicted"/>
<dbReference type="AlphaFoldDB" id="A0A175Y4R1"/>
<evidence type="ECO:0000313" key="3">
    <source>
        <dbReference type="Proteomes" id="UP000078460"/>
    </source>
</evidence>
<dbReference type="PRINTS" id="PR00111">
    <property type="entry name" value="ABHYDROLASE"/>
</dbReference>
<dbReference type="PANTHER" id="PTHR43433">
    <property type="entry name" value="HYDROLASE, ALPHA/BETA FOLD FAMILY PROTEIN"/>
    <property type="match status" value="1"/>
</dbReference>
<name>A0A175Y4R1_9SPHN</name>
<organism evidence="2 3">
    <name type="scientific">Sphingomonas melonis TY</name>
    <dbReference type="NCBI Taxonomy" id="621456"/>
    <lineage>
        <taxon>Bacteria</taxon>
        <taxon>Pseudomonadati</taxon>
        <taxon>Pseudomonadota</taxon>
        <taxon>Alphaproteobacteria</taxon>
        <taxon>Sphingomonadales</taxon>
        <taxon>Sphingomonadaceae</taxon>
        <taxon>Sphingomonas</taxon>
    </lineage>
</organism>
<gene>
    <name evidence="2" type="ORF">AVM11_16375</name>
</gene>
<dbReference type="NCBIfam" id="TIGR02427">
    <property type="entry name" value="protocat_pcaD"/>
    <property type="match status" value="1"/>
</dbReference>
<dbReference type="InterPro" id="IPR026968">
    <property type="entry name" value="PcaD/CatD"/>
</dbReference>
<feature type="domain" description="AB hydrolase-1" evidence="1">
    <location>
        <begin position="24"/>
        <end position="247"/>
    </location>
</feature>